<accession>A0A7Y9GQ13</accession>
<proteinExistence type="predicted"/>
<name>A0A7Y9GQ13_9MICO</name>
<feature type="domain" description="Glycosyl hydrolase family 31 C-terminal" evidence="1">
    <location>
        <begin position="85"/>
        <end position="172"/>
    </location>
</feature>
<dbReference type="InterPro" id="IPR048395">
    <property type="entry name" value="Glyco_hydro_31_C"/>
</dbReference>
<organism evidence="2 3">
    <name type="scientific">Microbacterium immunditiarum</name>
    <dbReference type="NCBI Taxonomy" id="337480"/>
    <lineage>
        <taxon>Bacteria</taxon>
        <taxon>Bacillati</taxon>
        <taxon>Actinomycetota</taxon>
        <taxon>Actinomycetes</taxon>
        <taxon>Micrococcales</taxon>
        <taxon>Microbacteriaceae</taxon>
        <taxon>Microbacterium</taxon>
    </lineage>
</organism>
<evidence type="ECO:0000313" key="2">
    <source>
        <dbReference type="EMBL" id="NYE19430.1"/>
    </source>
</evidence>
<dbReference type="EMBL" id="JACCBV010000001">
    <property type="protein sequence ID" value="NYE19430.1"/>
    <property type="molecule type" value="Genomic_DNA"/>
</dbReference>
<dbReference type="Pfam" id="PF21365">
    <property type="entry name" value="Glyco_hydro_31_3rd"/>
    <property type="match status" value="1"/>
</dbReference>
<reference evidence="2 3" key="1">
    <citation type="submission" date="2020-07" db="EMBL/GenBank/DDBJ databases">
        <title>Sequencing the genomes of 1000 actinobacteria strains.</title>
        <authorList>
            <person name="Klenk H.-P."/>
        </authorList>
    </citation>
    <scope>NUCLEOTIDE SEQUENCE [LARGE SCALE GENOMIC DNA]</scope>
    <source>
        <strain evidence="2 3">DSM 24662</strain>
    </source>
</reference>
<gene>
    <name evidence="2" type="ORF">BJ991_001458</name>
</gene>
<comment type="caution">
    <text evidence="2">The sequence shown here is derived from an EMBL/GenBank/DDBJ whole genome shotgun (WGS) entry which is preliminary data.</text>
</comment>
<dbReference type="InterPro" id="IPR051816">
    <property type="entry name" value="Glycosyl_Hydrolase_31"/>
</dbReference>
<dbReference type="InterPro" id="IPR013780">
    <property type="entry name" value="Glyco_hydro_b"/>
</dbReference>
<dbReference type="PANTHER" id="PTHR43863:SF2">
    <property type="entry name" value="MALTASE-GLUCOAMYLASE"/>
    <property type="match status" value="1"/>
</dbReference>
<dbReference type="PANTHER" id="PTHR43863">
    <property type="entry name" value="HYDROLASE, PUTATIVE (AFU_ORTHOLOGUE AFUA_1G03140)-RELATED"/>
    <property type="match status" value="1"/>
</dbReference>
<dbReference type="Gene3D" id="2.60.40.1180">
    <property type="entry name" value="Golgi alpha-mannosidase II"/>
    <property type="match status" value="1"/>
</dbReference>
<keyword evidence="2" id="KW-0378">Hydrolase</keyword>
<dbReference type="AlphaFoldDB" id="A0A7Y9GQ13"/>
<keyword evidence="3" id="KW-1185">Reference proteome</keyword>
<evidence type="ECO:0000259" key="1">
    <source>
        <dbReference type="Pfam" id="PF21365"/>
    </source>
</evidence>
<evidence type="ECO:0000313" key="3">
    <source>
        <dbReference type="Proteomes" id="UP000576969"/>
    </source>
</evidence>
<protein>
    <submittedName>
        <fullName evidence="2">Alpha-glucosidase (Family GH31 glycosyl hydrolase)</fullName>
    </submittedName>
</protein>
<dbReference type="SUPFAM" id="SSF51011">
    <property type="entry name" value="Glycosyl hydrolase domain"/>
    <property type="match status" value="1"/>
</dbReference>
<sequence>MGGVPLVDERGAHGRGIRHRLLGLGHRRLLRRDPRSPSRDRTPWNIAERTGDERVLPLFRRYTKLRERLVPYLERSAAATIATDRPLMRPLFFEWPDDPAVWTAPTQWLLGDDILVAPVLEEGATEWSVYLPETPEGEWADAWTGDRITGGGTGTVPTPIDRIPVFVRGDSIDELLALFRE</sequence>
<dbReference type="Gene3D" id="3.20.20.80">
    <property type="entry name" value="Glycosidases"/>
    <property type="match status" value="1"/>
</dbReference>
<dbReference type="Proteomes" id="UP000576969">
    <property type="component" value="Unassembled WGS sequence"/>
</dbReference>
<dbReference type="GO" id="GO:0016787">
    <property type="term" value="F:hydrolase activity"/>
    <property type="evidence" value="ECO:0007669"/>
    <property type="project" value="UniProtKB-KW"/>
</dbReference>